<gene>
    <name evidence="4" type="ORF">HK100_003747</name>
</gene>
<keyword evidence="3" id="KW-0143">Chaperone</keyword>
<keyword evidence="2" id="KW-1015">Disulfide bond</keyword>
<evidence type="ECO:0000256" key="3">
    <source>
        <dbReference type="RuleBase" id="RU364104"/>
    </source>
</evidence>
<dbReference type="Pfam" id="PF08583">
    <property type="entry name" value="Cmc1"/>
    <property type="match status" value="1"/>
</dbReference>
<evidence type="ECO:0000256" key="1">
    <source>
        <dbReference type="ARBA" id="ARBA00007347"/>
    </source>
</evidence>
<dbReference type="Proteomes" id="UP001211907">
    <property type="component" value="Unassembled WGS sequence"/>
</dbReference>
<evidence type="ECO:0000313" key="5">
    <source>
        <dbReference type="Proteomes" id="UP001211907"/>
    </source>
</evidence>
<protein>
    <recommendedName>
        <fullName evidence="3">COX assembly mitochondrial protein</fullName>
    </recommendedName>
</protein>
<comment type="subcellular location">
    <subcellularLocation>
        <location evidence="3">Mitochondrion inner membrane</location>
    </subcellularLocation>
</comment>
<keyword evidence="3" id="KW-0496">Mitochondrion</keyword>
<comment type="similarity">
    <text evidence="1 3">Belongs to the CMC family.</text>
</comment>
<comment type="caution">
    <text evidence="4">The sequence shown here is derived from an EMBL/GenBank/DDBJ whole genome shotgun (WGS) entry which is preliminary data.</text>
</comment>
<reference evidence="4" key="1">
    <citation type="submission" date="2020-05" db="EMBL/GenBank/DDBJ databases">
        <title>Phylogenomic resolution of chytrid fungi.</title>
        <authorList>
            <person name="Stajich J.E."/>
            <person name="Amses K."/>
            <person name="Simmons R."/>
            <person name="Seto K."/>
            <person name="Myers J."/>
            <person name="Bonds A."/>
            <person name="Quandt C.A."/>
            <person name="Barry K."/>
            <person name="Liu P."/>
            <person name="Grigoriev I."/>
            <person name="Longcore J.E."/>
            <person name="James T.Y."/>
        </authorList>
    </citation>
    <scope>NUCLEOTIDE SEQUENCE</scope>
    <source>
        <strain evidence="4">JEL0513</strain>
    </source>
</reference>
<keyword evidence="3" id="KW-0999">Mitochondrion inner membrane</keyword>
<organism evidence="4 5">
    <name type="scientific">Physocladia obscura</name>
    <dbReference type="NCBI Taxonomy" id="109957"/>
    <lineage>
        <taxon>Eukaryota</taxon>
        <taxon>Fungi</taxon>
        <taxon>Fungi incertae sedis</taxon>
        <taxon>Chytridiomycota</taxon>
        <taxon>Chytridiomycota incertae sedis</taxon>
        <taxon>Chytridiomycetes</taxon>
        <taxon>Chytridiales</taxon>
        <taxon>Chytriomycetaceae</taxon>
        <taxon>Physocladia</taxon>
    </lineage>
</organism>
<dbReference type="EMBL" id="JADGJH010000196">
    <property type="protein sequence ID" value="KAJ3134235.1"/>
    <property type="molecule type" value="Genomic_DNA"/>
</dbReference>
<comment type="function">
    <text evidence="3">Required for mitochondrial cytochrome c oxidase (COX) assembly and respiration.</text>
</comment>
<proteinExistence type="inferred from homology"/>
<dbReference type="AlphaFoldDB" id="A0AAD5TCK5"/>
<keyword evidence="5" id="KW-1185">Reference proteome</keyword>
<name>A0AAD5TCK5_9FUNG</name>
<dbReference type="GO" id="GO:0005743">
    <property type="term" value="C:mitochondrial inner membrane"/>
    <property type="evidence" value="ECO:0007669"/>
    <property type="project" value="UniProtKB-SubCell"/>
</dbReference>
<accession>A0AAD5TCK5</accession>
<dbReference type="InterPro" id="IPR013892">
    <property type="entry name" value="Cyt_c_biogenesis_Cmc1-like"/>
</dbReference>
<evidence type="ECO:0000256" key="2">
    <source>
        <dbReference type="ARBA" id="ARBA00023157"/>
    </source>
</evidence>
<sequence>MAPLLLVTLLNEEEEIAFKKQKEAAAGKCKGVIQEFAACASPRAITGLFVCRPFRDAMNACLGQYTDEATRDKFRGELYAMKGRKIAELQQQQLHNLQEAGAGCRSEY</sequence>
<evidence type="ECO:0000313" key="4">
    <source>
        <dbReference type="EMBL" id="KAJ3134235.1"/>
    </source>
</evidence>
<keyword evidence="3" id="KW-0472">Membrane</keyword>